<dbReference type="InterPro" id="IPR005467">
    <property type="entry name" value="His_kinase_dom"/>
</dbReference>
<dbReference type="InterPro" id="IPR029151">
    <property type="entry name" value="Sensor-like_sf"/>
</dbReference>
<comment type="subcellular location">
    <subcellularLocation>
        <location evidence="2">Cell membrane</location>
        <topology evidence="2">Multi-pass membrane protein</topology>
    </subcellularLocation>
</comment>
<dbReference type="SUPFAM" id="SSF52172">
    <property type="entry name" value="CheY-like"/>
    <property type="match status" value="1"/>
</dbReference>
<evidence type="ECO:0000256" key="5">
    <source>
        <dbReference type="ARBA" id="ARBA00022553"/>
    </source>
</evidence>
<evidence type="ECO:0000256" key="2">
    <source>
        <dbReference type="ARBA" id="ARBA00004651"/>
    </source>
</evidence>
<evidence type="ECO:0000256" key="6">
    <source>
        <dbReference type="ARBA" id="ARBA00022692"/>
    </source>
</evidence>
<feature type="transmembrane region" description="Helical" evidence="9">
    <location>
        <begin position="328"/>
        <end position="352"/>
    </location>
</feature>
<dbReference type="PANTHER" id="PTHR43547">
    <property type="entry name" value="TWO-COMPONENT HISTIDINE KINASE"/>
    <property type="match status" value="1"/>
</dbReference>
<evidence type="ECO:0000259" key="10">
    <source>
        <dbReference type="PROSITE" id="PS50109"/>
    </source>
</evidence>
<dbReference type="RefSeq" id="WP_121068812.1">
    <property type="nucleotide sequence ID" value="NZ_RBIQ01000010.1"/>
</dbReference>
<dbReference type="SUPFAM" id="SSF47384">
    <property type="entry name" value="Homodimeric domain of signal transducing histidine kinase"/>
    <property type="match status" value="1"/>
</dbReference>
<protein>
    <recommendedName>
        <fullName evidence="3">histidine kinase</fullName>
        <ecNumber evidence="3">2.7.13.3</ecNumber>
    </recommendedName>
</protein>
<dbReference type="InterPro" id="IPR036890">
    <property type="entry name" value="HATPase_C_sf"/>
</dbReference>
<evidence type="ECO:0000256" key="3">
    <source>
        <dbReference type="ARBA" id="ARBA00012438"/>
    </source>
</evidence>
<dbReference type="GO" id="GO:0005886">
    <property type="term" value="C:plasma membrane"/>
    <property type="evidence" value="ECO:0007669"/>
    <property type="project" value="UniProtKB-SubCell"/>
</dbReference>
<dbReference type="PROSITE" id="PS50110">
    <property type="entry name" value="RESPONSE_REGULATORY"/>
    <property type="match status" value="1"/>
</dbReference>
<dbReference type="EC" id="2.7.13.3" evidence="3"/>
<proteinExistence type="predicted"/>
<keyword evidence="13" id="KW-1185">Reference proteome</keyword>
<dbReference type="Proteomes" id="UP000269412">
    <property type="component" value="Unassembled WGS sequence"/>
</dbReference>
<dbReference type="PROSITE" id="PS50109">
    <property type="entry name" value="HIS_KIN"/>
    <property type="match status" value="1"/>
</dbReference>
<dbReference type="GO" id="GO:0000155">
    <property type="term" value="F:phosphorelay sensor kinase activity"/>
    <property type="evidence" value="ECO:0007669"/>
    <property type="project" value="InterPro"/>
</dbReference>
<evidence type="ECO:0000256" key="8">
    <source>
        <dbReference type="PROSITE-ProRule" id="PRU00169"/>
    </source>
</evidence>
<dbReference type="AlphaFoldDB" id="A0A495DWR1"/>
<organism evidence="12 13">
    <name type="scientific">Maribacter vaceletii</name>
    <dbReference type="NCBI Taxonomy" id="1206816"/>
    <lineage>
        <taxon>Bacteria</taxon>
        <taxon>Pseudomonadati</taxon>
        <taxon>Bacteroidota</taxon>
        <taxon>Flavobacteriia</taxon>
        <taxon>Flavobacteriales</taxon>
        <taxon>Flavobacteriaceae</taxon>
        <taxon>Maribacter</taxon>
    </lineage>
</organism>
<dbReference type="EMBL" id="RBIQ01000010">
    <property type="protein sequence ID" value="RKR08047.1"/>
    <property type="molecule type" value="Genomic_DNA"/>
</dbReference>
<dbReference type="Gene3D" id="1.10.287.130">
    <property type="match status" value="1"/>
</dbReference>
<name>A0A495DWR1_9FLAO</name>
<dbReference type="PANTHER" id="PTHR43547:SF2">
    <property type="entry name" value="HYBRID SIGNAL TRANSDUCTION HISTIDINE KINASE C"/>
    <property type="match status" value="1"/>
</dbReference>
<dbReference type="Pfam" id="PF02518">
    <property type="entry name" value="HATPase_c"/>
    <property type="match status" value="1"/>
</dbReference>
<feature type="modified residue" description="4-aspartylphosphate" evidence="8">
    <location>
        <position position="715"/>
    </location>
</feature>
<dbReference type="SMART" id="SM00388">
    <property type="entry name" value="HisKA"/>
    <property type="match status" value="1"/>
</dbReference>
<dbReference type="Gene3D" id="3.30.450.20">
    <property type="entry name" value="PAS domain"/>
    <property type="match status" value="1"/>
</dbReference>
<sequence>MNSIKDPFFSKKKINFSRSIIVKSGILFILILTIVLILSIFLINKKATNTIKIHSQERLTHASNIVEKSFYLMLKEIKNDISLISKNISVERTTNSNNIIDYKNITKFWPIVLSEKPNYFQIRLLSVNDNGKELIKFEKHLDSIHKTPKEKLQFKGSKDYYKNALKVKEPFYFSEVSLNEDYGKITKPLKPTLRAISKLYDQNGNVTFLIIINVDLSIFYEEISQINKQEVKTVIIDSLGDYKYNDDIKNCFGKQNKTGVNFKRKYKGKLESVLNPKNKDNTLVDFDHQKFIYISKKITYSSGINSLYIVSIASKKKIFANVGYLNKYSIYTVFIICIVIFVIFCFYAYYFVLRIRKITSAISSYNDKNFSNTYLKKIIHRKDEIGILALTYLKMKSNIDSNLETIKSSLKREKEAVKDKNEFLQNMSHELRTPLNAILGLVNLLNKNKPSEVQKPIINALERSANNLNGLMHDILDEQRLKEGKISLTFQKTNIDELLQTIVSNYTFKAIKKGLKVNLITDSSLKNKSYLLDSLRFEQIVTNLLVNSIKYTSKGYVSIYGKEKDNQLIIKIVDTGQGIKPENLEKIKTRFYREKNNHITKEEGFGLGLSIVKKIIDLFNGTLEVNSILGQGSTFSFSIPIEEASLTKEPHPNTNYLYPTIIKNCSILHIEDDLSSQILIKNTLESLGITVKSASTKQEANNFLANQQFSLILTDLMLGSTNIITYVNNELYKQKTPVLAFSAFQKTDVKHLKTSLVQKPIKIELLIDSIITNMCSTIYDVPQLHNIYKQYDNNSQKINNYLHILIHEFENYYDRILNVIISKDKEEWKAIKHKIITHVTSLELKNINYLLKVNINEITLNNSIELKNNILYILCYLRNELLLNLKD</sequence>
<comment type="caution">
    <text evidence="12">The sequence shown here is derived from an EMBL/GenBank/DDBJ whole genome shotgun (WGS) entry which is preliminary data.</text>
</comment>
<dbReference type="PRINTS" id="PR00344">
    <property type="entry name" value="BCTRLSENSOR"/>
</dbReference>
<evidence type="ECO:0000313" key="13">
    <source>
        <dbReference type="Proteomes" id="UP000269412"/>
    </source>
</evidence>
<dbReference type="SUPFAM" id="SSF103190">
    <property type="entry name" value="Sensory domain-like"/>
    <property type="match status" value="1"/>
</dbReference>
<dbReference type="InterPro" id="IPR011006">
    <property type="entry name" value="CheY-like_superfamily"/>
</dbReference>
<dbReference type="Gene3D" id="6.10.340.10">
    <property type="match status" value="1"/>
</dbReference>
<dbReference type="InterPro" id="IPR036097">
    <property type="entry name" value="HisK_dim/P_sf"/>
</dbReference>
<evidence type="ECO:0000259" key="11">
    <source>
        <dbReference type="PROSITE" id="PS50110"/>
    </source>
</evidence>
<keyword evidence="4" id="KW-1003">Cell membrane</keyword>
<dbReference type="InterPro" id="IPR003594">
    <property type="entry name" value="HATPase_dom"/>
</dbReference>
<dbReference type="InterPro" id="IPR001789">
    <property type="entry name" value="Sig_transdc_resp-reg_receiver"/>
</dbReference>
<dbReference type="SUPFAM" id="SSF55874">
    <property type="entry name" value="ATPase domain of HSP90 chaperone/DNA topoisomerase II/histidine kinase"/>
    <property type="match status" value="1"/>
</dbReference>
<accession>A0A495DWR1</accession>
<evidence type="ECO:0000256" key="7">
    <source>
        <dbReference type="ARBA" id="ARBA00022989"/>
    </source>
</evidence>
<comment type="catalytic activity">
    <reaction evidence="1">
        <text>ATP + protein L-histidine = ADP + protein N-phospho-L-histidine.</text>
        <dbReference type="EC" id="2.7.13.3"/>
    </reaction>
</comment>
<evidence type="ECO:0000313" key="12">
    <source>
        <dbReference type="EMBL" id="RKR08047.1"/>
    </source>
</evidence>
<feature type="domain" description="Response regulatory" evidence="11">
    <location>
        <begin position="666"/>
        <end position="774"/>
    </location>
</feature>
<keyword evidence="5 8" id="KW-0597">Phosphoprotein</keyword>
<dbReference type="SMART" id="SM00387">
    <property type="entry name" value="HATPase_c"/>
    <property type="match status" value="1"/>
</dbReference>
<dbReference type="InterPro" id="IPR004358">
    <property type="entry name" value="Sig_transdc_His_kin-like_C"/>
</dbReference>
<evidence type="ECO:0000256" key="9">
    <source>
        <dbReference type="SAM" id="Phobius"/>
    </source>
</evidence>
<gene>
    <name evidence="12" type="ORF">CLV91_2813</name>
</gene>
<evidence type="ECO:0000256" key="4">
    <source>
        <dbReference type="ARBA" id="ARBA00022475"/>
    </source>
</evidence>
<keyword evidence="12" id="KW-0808">Transferase</keyword>
<dbReference type="InterPro" id="IPR003661">
    <property type="entry name" value="HisK_dim/P_dom"/>
</dbReference>
<dbReference type="Pfam" id="PF00512">
    <property type="entry name" value="HisKA"/>
    <property type="match status" value="1"/>
</dbReference>
<keyword evidence="6 9" id="KW-0812">Transmembrane</keyword>
<keyword evidence="7 9" id="KW-1133">Transmembrane helix</keyword>
<dbReference type="Gene3D" id="3.30.565.10">
    <property type="entry name" value="Histidine kinase-like ATPase, C-terminal domain"/>
    <property type="match status" value="1"/>
</dbReference>
<dbReference type="CDD" id="cd00082">
    <property type="entry name" value="HisKA"/>
    <property type="match status" value="1"/>
</dbReference>
<keyword evidence="12" id="KW-0418">Kinase</keyword>
<keyword evidence="9" id="KW-0472">Membrane</keyword>
<feature type="domain" description="Histidine kinase" evidence="10">
    <location>
        <begin position="426"/>
        <end position="643"/>
    </location>
</feature>
<feature type="transmembrane region" description="Helical" evidence="9">
    <location>
        <begin position="20"/>
        <end position="43"/>
    </location>
</feature>
<dbReference type="Gene3D" id="3.40.50.2300">
    <property type="match status" value="1"/>
</dbReference>
<dbReference type="OrthoDB" id="9813394at2"/>
<reference evidence="12 13" key="1">
    <citation type="submission" date="2018-10" db="EMBL/GenBank/DDBJ databases">
        <title>Genomic Encyclopedia of Archaeal and Bacterial Type Strains, Phase II (KMG-II): from individual species to whole genera.</title>
        <authorList>
            <person name="Goeker M."/>
        </authorList>
    </citation>
    <scope>NUCLEOTIDE SEQUENCE [LARGE SCALE GENOMIC DNA]</scope>
    <source>
        <strain evidence="12 13">DSM 25230</strain>
    </source>
</reference>
<evidence type="ECO:0000256" key="1">
    <source>
        <dbReference type="ARBA" id="ARBA00000085"/>
    </source>
</evidence>